<evidence type="ECO:0000256" key="3">
    <source>
        <dbReference type="SAM" id="MobiDB-lite"/>
    </source>
</evidence>
<dbReference type="InterPro" id="IPR001258">
    <property type="entry name" value="NHL_repeat"/>
</dbReference>
<feature type="compositionally biased region" description="Polar residues" evidence="3">
    <location>
        <begin position="266"/>
        <end position="281"/>
    </location>
</feature>
<feature type="compositionally biased region" description="Polar residues" evidence="3">
    <location>
        <begin position="38"/>
        <end position="50"/>
    </location>
</feature>
<feature type="region of interest" description="Disordered" evidence="3">
    <location>
        <begin position="363"/>
        <end position="390"/>
    </location>
</feature>
<dbReference type="InterPro" id="IPR050952">
    <property type="entry name" value="TRIM-NHL_E3_ligases"/>
</dbReference>
<accession>C3Y4W9</accession>
<evidence type="ECO:0000256" key="1">
    <source>
        <dbReference type="ARBA" id="ARBA00022737"/>
    </source>
</evidence>
<evidence type="ECO:0000256" key="2">
    <source>
        <dbReference type="PROSITE-ProRule" id="PRU00504"/>
    </source>
</evidence>
<dbReference type="CDD" id="cd05819">
    <property type="entry name" value="NHL"/>
    <property type="match status" value="1"/>
</dbReference>
<name>C3Y4W9_BRAFL</name>
<feature type="region of interest" description="Disordered" evidence="3">
    <location>
        <begin position="256"/>
        <end position="318"/>
    </location>
</feature>
<sequence length="693" mass="76444">MDYQTGYTITSSTDDHISLEDNTCDLQQDETTPAGLHSGNTEPASSQANNDGDLFTRPYDLKCKKDGDDDYIDDESSPTEGDAADEIAPTVDSNHGDAHIVPHQVTYTCQDHMVCFKTVSEESETTESCVEQNNTDKILTNMDGCDPIKNDAKINTVENAGNTVNTPHCCNLLYPLTKCLQNDQSRNQMYAQNATNSETPNPMYAQNAINCTSVYKPKACDSNPMYAPDLPLHATESDAVEATAEDLNPKVDTDIEAQASRDTEAEQSATRQTDTGESFNITPYAVRYQTDDDNDDIVTRSNIGTRREQTQSSFPGNADIEPYAVRYEDDEDLAARRNAAKNERTQGISPDDVHIEPYAVAYTGGDDDTSTRSERCSSTTHGTVLGGNSDARGVRDQAPMHVQNGPQQNFGVSHDNNDNSQKVVLVGKEENTIIEGRSHRGVAVSADNEIFVTDFQKRRVHVYNMSGAYRRFFRTIVPGVAVRKMQPSDVAVDGEGHLWVVGKRKNINVKAHVVQYRRNGQPLFTFDVNFVSVNPGIAFDATNHKVIVSSMRGVLIYQSNGSLHLRFEERRKFPVSYVTTDSEGNIFVSTPGEIQVYNRYGARLFTFRTLGLEGRSGIPRGICLDTLGRIIVTKVLPARVDMYTSRGGFVRTIANITNPAGVAMGPDGQLVVANAQLRTVTIFPRQLVYMSDN</sequence>
<dbReference type="eggNOG" id="KOG2177">
    <property type="taxonomic scope" value="Eukaryota"/>
</dbReference>
<dbReference type="AlphaFoldDB" id="C3Y4W9"/>
<dbReference type="InterPro" id="IPR011042">
    <property type="entry name" value="6-blade_b-propeller_TolB-like"/>
</dbReference>
<reference evidence="4" key="1">
    <citation type="journal article" date="2008" name="Nature">
        <title>The amphioxus genome and the evolution of the chordate karyotype.</title>
        <authorList>
            <consortium name="US DOE Joint Genome Institute (JGI-PGF)"/>
            <person name="Putnam N.H."/>
            <person name="Butts T."/>
            <person name="Ferrier D.E.K."/>
            <person name="Furlong R.F."/>
            <person name="Hellsten U."/>
            <person name="Kawashima T."/>
            <person name="Robinson-Rechavi M."/>
            <person name="Shoguchi E."/>
            <person name="Terry A."/>
            <person name="Yu J.-K."/>
            <person name="Benito-Gutierrez E.L."/>
            <person name="Dubchak I."/>
            <person name="Garcia-Fernandez J."/>
            <person name="Gibson-Brown J.J."/>
            <person name="Grigoriev I.V."/>
            <person name="Horton A.C."/>
            <person name="de Jong P.J."/>
            <person name="Jurka J."/>
            <person name="Kapitonov V.V."/>
            <person name="Kohara Y."/>
            <person name="Kuroki Y."/>
            <person name="Lindquist E."/>
            <person name="Lucas S."/>
            <person name="Osoegawa K."/>
            <person name="Pennacchio L.A."/>
            <person name="Salamov A.A."/>
            <person name="Satou Y."/>
            <person name="Sauka-Spengler T."/>
            <person name="Schmutz J."/>
            <person name="Shin-I T."/>
            <person name="Toyoda A."/>
            <person name="Bronner-Fraser M."/>
            <person name="Fujiyama A."/>
            <person name="Holland L.Z."/>
            <person name="Holland P.W.H."/>
            <person name="Satoh N."/>
            <person name="Rokhsar D.S."/>
        </authorList>
    </citation>
    <scope>NUCLEOTIDE SEQUENCE [LARGE SCALE GENOMIC DNA]</scope>
    <source>
        <strain evidence="4">S238N-H82</strain>
        <tissue evidence="4">Testes</tissue>
    </source>
</reference>
<feature type="compositionally biased region" description="Polar residues" evidence="3">
    <location>
        <begin position="299"/>
        <end position="315"/>
    </location>
</feature>
<dbReference type="PANTHER" id="PTHR24104:SF50">
    <property type="entry name" value="SMP-30_GLUCONOLACTONASE_LRE-LIKE REGION DOMAIN-CONTAINING PROTEIN"/>
    <property type="match status" value="1"/>
</dbReference>
<proteinExistence type="predicted"/>
<dbReference type="SUPFAM" id="SSF101898">
    <property type="entry name" value="NHL repeat"/>
    <property type="match status" value="1"/>
</dbReference>
<evidence type="ECO:0000313" key="4">
    <source>
        <dbReference type="EMBL" id="EEN64776.1"/>
    </source>
</evidence>
<dbReference type="InParanoid" id="C3Y4W9"/>
<dbReference type="PROSITE" id="PS51125">
    <property type="entry name" value="NHL"/>
    <property type="match status" value="1"/>
</dbReference>
<dbReference type="PANTHER" id="PTHR24104">
    <property type="entry name" value="E3 UBIQUITIN-PROTEIN LIGASE NHLRC1-RELATED"/>
    <property type="match status" value="1"/>
</dbReference>
<feature type="compositionally biased region" description="Acidic residues" evidence="3">
    <location>
        <begin position="68"/>
        <end position="85"/>
    </location>
</feature>
<organism>
    <name type="scientific">Branchiostoma floridae</name>
    <name type="common">Florida lancelet</name>
    <name type="synonym">Amphioxus</name>
    <dbReference type="NCBI Taxonomy" id="7739"/>
    <lineage>
        <taxon>Eukaryota</taxon>
        <taxon>Metazoa</taxon>
        <taxon>Chordata</taxon>
        <taxon>Cephalochordata</taxon>
        <taxon>Leptocardii</taxon>
        <taxon>Amphioxiformes</taxon>
        <taxon>Branchiostomatidae</taxon>
        <taxon>Branchiostoma</taxon>
    </lineage>
</organism>
<dbReference type="Gene3D" id="2.120.10.30">
    <property type="entry name" value="TolB, C-terminal domain"/>
    <property type="match status" value="1"/>
</dbReference>
<gene>
    <name evidence="4" type="ORF">BRAFLDRAFT_73992</name>
</gene>
<feature type="region of interest" description="Disordered" evidence="3">
    <location>
        <begin position="25"/>
        <end position="89"/>
    </location>
</feature>
<protein>
    <recommendedName>
        <fullName evidence="5">SMP-30/Gluconolactonase/LRE-like region domain-containing protein</fullName>
    </recommendedName>
</protein>
<dbReference type="EMBL" id="GG666486">
    <property type="protein sequence ID" value="EEN64776.1"/>
    <property type="molecule type" value="Genomic_DNA"/>
</dbReference>
<evidence type="ECO:0008006" key="5">
    <source>
        <dbReference type="Google" id="ProtNLM"/>
    </source>
</evidence>
<feature type="repeat" description="NHL" evidence="2">
    <location>
        <begin position="440"/>
        <end position="466"/>
    </location>
</feature>
<keyword evidence="1" id="KW-0677">Repeat</keyword>